<reference evidence="2" key="1">
    <citation type="submission" date="2022-03" db="EMBL/GenBank/DDBJ databases">
        <authorList>
            <person name="Sayadi A."/>
        </authorList>
    </citation>
    <scope>NUCLEOTIDE SEQUENCE</scope>
</reference>
<accession>A0A9P0KPW2</accession>
<dbReference type="OrthoDB" id="6611240at2759"/>
<organism evidence="2 3">
    <name type="scientific">Acanthoscelides obtectus</name>
    <name type="common">Bean weevil</name>
    <name type="synonym">Bruchus obtectus</name>
    <dbReference type="NCBI Taxonomy" id="200917"/>
    <lineage>
        <taxon>Eukaryota</taxon>
        <taxon>Metazoa</taxon>
        <taxon>Ecdysozoa</taxon>
        <taxon>Arthropoda</taxon>
        <taxon>Hexapoda</taxon>
        <taxon>Insecta</taxon>
        <taxon>Pterygota</taxon>
        <taxon>Neoptera</taxon>
        <taxon>Endopterygota</taxon>
        <taxon>Coleoptera</taxon>
        <taxon>Polyphaga</taxon>
        <taxon>Cucujiformia</taxon>
        <taxon>Chrysomeloidea</taxon>
        <taxon>Chrysomelidae</taxon>
        <taxon>Bruchinae</taxon>
        <taxon>Bruchini</taxon>
        <taxon>Acanthoscelides</taxon>
    </lineage>
</organism>
<evidence type="ECO:0008006" key="4">
    <source>
        <dbReference type="Google" id="ProtNLM"/>
    </source>
</evidence>
<sequence length="90" mass="10213">MTTAESERCFSTLKRIKTFLRSSMNEERLSAVAMLRCSEIESMFLLTMQTTKEKYSSKTKAPAADHDNQYSNVVGNKKNDTVSLRAKTKP</sequence>
<keyword evidence="3" id="KW-1185">Reference proteome</keyword>
<feature type="region of interest" description="Disordered" evidence="1">
    <location>
        <begin position="57"/>
        <end position="90"/>
    </location>
</feature>
<comment type="caution">
    <text evidence="2">The sequence shown here is derived from an EMBL/GenBank/DDBJ whole genome shotgun (WGS) entry which is preliminary data.</text>
</comment>
<evidence type="ECO:0000256" key="1">
    <source>
        <dbReference type="SAM" id="MobiDB-lite"/>
    </source>
</evidence>
<proteinExistence type="predicted"/>
<gene>
    <name evidence="2" type="ORF">ACAOBT_LOCUS14462</name>
</gene>
<evidence type="ECO:0000313" key="3">
    <source>
        <dbReference type="Proteomes" id="UP001152888"/>
    </source>
</evidence>
<dbReference type="AlphaFoldDB" id="A0A9P0KPW2"/>
<name>A0A9P0KPW2_ACAOB</name>
<dbReference type="Proteomes" id="UP001152888">
    <property type="component" value="Unassembled WGS sequence"/>
</dbReference>
<protein>
    <recommendedName>
        <fullName evidence="4">HAT C-terminal dimerisation domain-containing protein</fullName>
    </recommendedName>
</protein>
<evidence type="ECO:0000313" key="2">
    <source>
        <dbReference type="EMBL" id="CAH1981406.1"/>
    </source>
</evidence>
<dbReference type="EMBL" id="CAKOFQ010006908">
    <property type="protein sequence ID" value="CAH1981406.1"/>
    <property type="molecule type" value="Genomic_DNA"/>
</dbReference>